<dbReference type="SUPFAM" id="SSF53383">
    <property type="entry name" value="PLP-dependent transferases"/>
    <property type="match status" value="1"/>
</dbReference>
<accession>A0ABR7JTE3</accession>
<evidence type="ECO:0000256" key="2">
    <source>
        <dbReference type="ARBA" id="ARBA00022576"/>
    </source>
</evidence>
<dbReference type="InterPro" id="IPR050859">
    <property type="entry name" value="Class-I_PLP-dep_aminotransf"/>
</dbReference>
<dbReference type="RefSeq" id="WP_153972782.1">
    <property type="nucleotide sequence ID" value="NZ_JACRWE010000011.1"/>
</dbReference>
<dbReference type="InterPro" id="IPR015421">
    <property type="entry name" value="PyrdxlP-dep_Trfase_major"/>
</dbReference>
<evidence type="ECO:0000313" key="7">
    <source>
        <dbReference type="Proteomes" id="UP000609849"/>
    </source>
</evidence>
<dbReference type="CDD" id="cd00609">
    <property type="entry name" value="AAT_like"/>
    <property type="match status" value="1"/>
</dbReference>
<keyword evidence="4" id="KW-0663">Pyridoxal phosphate</keyword>
<evidence type="ECO:0000313" key="6">
    <source>
        <dbReference type="EMBL" id="MBC5998175.1"/>
    </source>
</evidence>
<keyword evidence="2 6" id="KW-0032">Aminotransferase</keyword>
<dbReference type="Proteomes" id="UP000609849">
    <property type="component" value="Unassembled WGS sequence"/>
</dbReference>
<organism evidence="6 7">
    <name type="scientific">Romboutsia faecis</name>
    <dbReference type="NCBI Taxonomy" id="2764597"/>
    <lineage>
        <taxon>Bacteria</taxon>
        <taxon>Bacillati</taxon>
        <taxon>Bacillota</taxon>
        <taxon>Clostridia</taxon>
        <taxon>Peptostreptococcales</taxon>
        <taxon>Peptostreptococcaceae</taxon>
        <taxon>Romboutsia</taxon>
    </lineage>
</organism>
<proteinExistence type="predicted"/>
<reference evidence="6 7" key="1">
    <citation type="submission" date="2020-08" db="EMBL/GenBank/DDBJ databases">
        <authorList>
            <person name="Liu C."/>
            <person name="Sun Q."/>
        </authorList>
    </citation>
    <scope>NUCLEOTIDE SEQUENCE [LARGE SCALE GENOMIC DNA]</scope>
    <source>
        <strain evidence="6 7">NSJ-18</strain>
    </source>
</reference>
<evidence type="ECO:0000256" key="4">
    <source>
        <dbReference type="ARBA" id="ARBA00022898"/>
    </source>
</evidence>
<name>A0ABR7JTE3_9FIRM</name>
<gene>
    <name evidence="6" type="ORF">H8923_15580</name>
</gene>
<dbReference type="Pfam" id="PF00155">
    <property type="entry name" value="Aminotran_1_2"/>
    <property type="match status" value="1"/>
</dbReference>
<keyword evidence="3" id="KW-0808">Transferase</keyword>
<sequence>MPVEFADRMKNIKGSEIRELLKLTENPEVISFAGGLPAPELFPIEEMKKVSVAVLEEEGRAALQYSTTEGHGPLREKIAQRMNDKLKTNISKVDILITNGSQQGLDFAGKIFINKGDVILCESPSYLGAINAFNSYQPKYIEVPTDENGMIMEALEEILEKTKNVKMIYVIPDFQNPTGRTWSLERRKKFIEIINKYEIPAIEDNPYVELRFDEGFLPCLKALDTKGLIIYLGSFSKIFCPGYRLGWTCASPEILSKFIIVKQGADLQASTISQREVNKFMEMYDLDAHVEKIKSVYKVRRDLMLKTLEEELPEGVKFTRPSGGLFTWLELPENIDASELLKKCLENNVAYVSGEAFFPNGGKYNCFRMNYSTMTEDKIVEGIKRLAIALKEFM</sequence>
<dbReference type="InterPro" id="IPR015422">
    <property type="entry name" value="PyrdxlP-dep_Trfase_small"/>
</dbReference>
<dbReference type="InterPro" id="IPR004839">
    <property type="entry name" value="Aminotransferase_I/II_large"/>
</dbReference>
<evidence type="ECO:0000259" key="5">
    <source>
        <dbReference type="Pfam" id="PF00155"/>
    </source>
</evidence>
<dbReference type="Gene3D" id="3.90.1150.10">
    <property type="entry name" value="Aspartate Aminotransferase, domain 1"/>
    <property type="match status" value="1"/>
</dbReference>
<evidence type="ECO:0000256" key="1">
    <source>
        <dbReference type="ARBA" id="ARBA00001933"/>
    </source>
</evidence>
<comment type="caution">
    <text evidence="6">The sequence shown here is derived from an EMBL/GenBank/DDBJ whole genome shotgun (WGS) entry which is preliminary data.</text>
</comment>
<comment type="cofactor">
    <cofactor evidence="1">
        <name>pyridoxal 5'-phosphate</name>
        <dbReference type="ChEBI" id="CHEBI:597326"/>
    </cofactor>
</comment>
<feature type="domain" description="Aminotransferase class I/classII large" evidence="5">
    <location>
        <begin position="50"/>
        <end position="386"/>
    </location>
</feature>
<protein>
    <submittedName>
        <fullName evidence="6">PLP-dependent aminotransferase family protein</fullName>
    </submittedName>
</protein>
<dbReference type="InterPro" id="IPR015424">
    <property type="entry name" value="PyrdxlP-dep_Trfase"/>
</dbReference>
<dbReference type="PANTHER" id="PTHR42790:SF19">
    <property type="entry name" value="KYNURENINE_ALPHA-AMINOADIPATE AMINOTRANSFERASE, MITOCHONDRIAL"/>
    <property type="match status" value="1"/>
</dbReference>
<dbReference type="Gene3D" id="3.40.640.10">
    <property type="entry name" value="Type I PLP-dependent aspartate aminotransferase-like (Major domain)"/>
    <property type="match status" value="1"/>
</dbReference>
<dbReference type="PANTHER" id="PTHR42790">
    <property type="entry name" value="AMINOTRANSFERASE"/>
    <property type="match status" value="1"/>
</dbReference>
<dbReference type="GO" id="GO:0008483">
    <property type="term" value="F:transaminase activity"/>
    <property type="evidence" value="ECO:0007669"/>
    <property type="project" value="UniProtKB-KW"/>
</dbReference>
<keyword evidence="7" id="KW-1185">Reference proteome</keyword>
<dbReference type="EMBL" id="JACRWE010000011">
    <property type="protein sequence ID" value="MBC5998175.1"/>
    <property type="molecule type" value="Genomic_DNA"/>
</dbReference>
<evidence type="ECO:0000256" key="3">
    <source>
        <dbReference type="ARBA" id="ARBA00022679"/>
    </source>
</evidence>